<dbReference type="Pfam" id="PF01663">
    <property type="entry name" value="Phosphodiest"/>
    <property type="match status" value="1"/>
</dbReference>
<accession>G4RQ79</accession>
<dbReference type="InterPro" id="IPR017850">
    <property type="entry name" value="Alkaline_phosphatase_core_sf"/>
</dbReference>
<dbReference type="PATRIC" id="fig|768679.9.peg.40"/>
<dbReference type="HOGENOM" id="CLU_039939_1_0_2"/>
<dbReference type="PaxDb" id="768679-TTX_0037"/>
<dbReference type="GO" id="GO:0016787">
    <property type="term" value="F:hydrolase activity"/>
    <property type="evidence" value="ECO:0007669"/>
    <property type="project" value="UniProtKB-ARBA"/>
</dbReference>
<dbReference type="STRING" id="768679.TTX_0037"/>
<dbReference type="PANTHER" id="PTHR10151:SF120">
    <property type="entry name" value="BIS(5'-ADENOSYL)-TRIPHOSPHATASE"/>
    <property type="match status" value="1"/>
</dbReference>
<reference evidence="1 2" key="1">
    <citation type="journal article" date="2011" name="PLoS ONE">
        <title>The complete genome sequence of Thermoproteus tenax: a physiologically versatile member of the Crenarchaeota.</title>
        <authorList>
            <person name="Siebers B."/>
            <person name="Zaparty M."/>
            <person name="Raddatz G."/>
            <person name="Tjaden B."/>
            <person name="Albers S.V."/>
            <person name="Bell S.D."/>
            <person name="Blombach F."/>
            <person name="Kletzin A."/>
            <person name="Kyrpides N."/>
            <person name="Lanz C."/>
            <person name="Plagens A."/>
            <person name="Rampp M."/>
            <person name="Rosinus A."/>
            <person name="von Jan M."/>
            <person name="Makarova K.S."/>
            <person name="Klenk H.P."/>
            <person name="Schuster S.C."/>
            <person name="Hensel R."/>
        </authorList>
    </citation>
    <scope>NUCLEOTIDE SEQUENCE [LARGE SCALE GENOMIC DNA]</scope>
    <source>
        <strain evidence="2">ATCC 35583 / DSM 2078 / JCM 9277 / NBRC 100435 / Kra 1</strain>
    </source>
</reference>
<dbReference type="SUPFAM" id="SSF53649">
    <property type="entry name" value="Alkaline phosphatase-like"/>
    <property type="match status" value="1"/>
</dbReference>
<dbReference type="GeneID" id="11263044"/>
<dbReference type="PANTHER" id="PTHR10151">
    <property type="entry name" value="ECTONUCLEOTIDE PYROPHOSPHATASE/PHOSPHODIESTERASE"/>
    <property type="match status" value="1"/>
</dbReference>
<organism evidence="1 2">
    <name type="scientific">Thermoproteus tenax (strain ATCC 35583 / DSM 2078 / JCM 9277 / NBRC 100435 / Kra 1)</name>
    <dbReference type="NCBI Taxonomy" id="768679"/>
    <lineage>
        <taxon>Archaea</taxon>
        <taxon>Thermoproteota</taxon>
        <taxon>Thermoprotei</taxon>
        <taxon>Thermoproteales</taxon>
        <taxon>Thermoproteaceae</taxon>
        <taxon>Thermoproteus</taxon>
    </lineage>
</organism>
<dbReference type="Gene3D" id="3.40.720.10">
    <property type="entry name" value="Alkaline Phosphatase, subunit A"/>
    <property type="match status" value="1"/>
</dbReference>
<protein>
    <submittedName>
        <fullName evidence="1">Phosphodiesterase/nucleotide pyrophosphatase, AP superfamily</fullName>
    </submittedName>
</protein>
<dbReference type="InterPro" id="IPR002591">
    <property type="entry name" value="Phosphodiest/P_Trfase"/>
</dbReference>
<name>G4RQ79_THETK</name>
<sequence length="369" mass="40148">MQVPNYSGLGLSALPNTLLERFGATPRGPTLARDLGLGKSVALVLLDGLGFSSFDRHASELAGHLRAVYRITSVFPTTTSVALTTLSTGLTPCEHGIVAWSFYLKEAGAVIDSLNMSPILGERDALNAAGYDLRSLFNAPTIFRELARQGVRTRAFLPRGLSGGISRVLYDGTEVFEYVSVYDAFVGAGRLLRDGPSYVYIYIPTIDSVFHKYGPESEEGDAAVRGLLEEVVELSRRYMAAADVIITADHGHEEITKNISLRDGELLESLIMPPHGDPRAVFLRTRGEAPDLGKFGSFELIDRESAVKAGLFGVCNGRFLERIGDYIALPSHGLAAMYLYKPKNEDPLKFKGHHGGLSESELFVPLLLL</sequence>
<dbReference type="eggNOG" id="arCOG01378">
    <property type="taxonomic scope" value="Archaea"/>
</dbReference>
<dbReference type="RefSeq" id="WP_014125974.1">
    <property type="nucleotide sequence ID" value="NC_016070.1"/>
</dbReference>
<dbReference type="AlphaFoldDB" id="G4RQ79"/>
<dbReference type="KEGG" id="ttn:TTX_0037"/>
<evidence type="ECO:0000313" key="2">
    <source>
        <dbReference type="Proteomes" id="UP000002654"/>
    </source>
</evidence>
<keyword evidence="2" id="KW-1185">Reference proteome</keyword>
<proteinExistence type="predicted"/>
<gene>
    <name evidence="1" type="ordered locus">TTX_0037</name>
</gene>
<dbReference type="Proteomes" id="UP000002654">
    <property type="component" value="Chromosome"/>
</dbReference>
<dbReference type="OrthoDB" id="33550at2157"/>
<dbReference type="EMBL" id="FN869859">
    <property type="protein sequence ID" value="CCC80716.1"/>
    <property type="molecule type" value="Genomic_DNA"/>
</dbReference>
<evidence type="ECO:0000313" key="1">
    <source>
        <dbReference type="EMBL" id="CCC80716.1"/>
    </source>
</evidence>